<evidence type="ECO:0000256" key="3">
    <source>
        <dbReference type="ARBA" id="ARBA00023157"/>
    </source>
</evidence>
<dbReference type="PANTHER" id="PTHR11799">
    <property type="entry name" value="PARAOXONASE"/>
    <property type="match status" value="1"/>
</dbReference>
<dbReference type="SUPFAM" id="SSF63829">
    <property type="entry name" value="Calcium-dependent phosphotriesterase"/>
    <property type="match status" value="1"/>
</dbReference>
<sequence>MDIRKKHSSYQGVVYKYDLKTDQITPLTLTNFSGPFHTHGMSIYVDPKAPATAPVTFMVVNHVDSTGSVVEIFDHILGTSDLTHVETAVITGNTSPNSFSLPPSLAFPSSKDPVNVPNPNAIVALSRRSFFVTNDLHYPTGPLRLYETVTRRPWGGVALREPNHPLHWAQYGIAYTNGIDIDLEQRLVAVASSTGRSVLFFDWDPVTQDLKPICTVNNLPILPDNVRFDRQTGSLFVAGVTRTLECFIPKHGDPYDPANVVGWGVVRIDLKSVLNNSNTTTTTTAPLGTEVPATAENSELAVTYPGPVPGLVTVAAYDHERGRVFVGAVTTSGVFVCPYRPPQAASV</sequence>
<dbReference type="InterPro" id="IPR011042">
    <property type="entry name" value="6-blade_b-propeller_TolB-like"/>
</dbReference>
<evidence type="ECO:0000256" key="4">
    <source>
        <dbReference type="ARBA" id="ARBA00023180"/>
    </source>
</evidence>
<keyword evidence="4" id="KW-0325">Glycoprotein</keyword>
<evidence type="ECO:0000256" key="2">
    <source>
        <dbReference type="ARBA" id="ARBA00022801"/>
    </source>
</evidence>
<evidence type="ECO:0000256" key="1">
    <source>
        <dbReference type="ARBA" id="ARBA00008595"/>
    </source>
</evidence>
<evidence type="ECO:0000256" key="6">
    <source>
        <dbReference type="PIRSR" id="PIRSR602640-2"/>
    </source>
</evidence>
<proteinExistence type="inferred from homology"/>
<keyword evidence="3" id="KW-1015">Disulfide bond</keyword>
<reference evidence="8" key="1">
    <citation type="journal article" date="2018" name="Nat. Microbiol.">
        <title>Leveraging single-cell genomics to expand the fungal tree of life.</title>
        <authorList>
            <person name="Ahrendt S.R."/>
            <person name="Quandt C.A."/>
            <person name="Ciobanu D."/>
            <person name="Clum A."/>
            <person name="Salamov A."/>
            <person name="Andreopoulos B."/>
            <person name="Cheng J.F."/>
            <person name="Woyke T."/>
            <person name="Pelin A."/>
            <person name="Henrissat B."/>
            <person name="Reynolds N.K."/>
            <person name="Benny G.L."/>
            <person name="Smith M.E."/>
            <person name="James T.Y."/>
            <person name="Grigoriev I.V."/>
        </authorList>
    </citation>
    <scope>NUCLEOTIDE SEQUENCE [LARGE SCALE GENOMIC DNA]</scope>
    <source>
        <strain evidence="8">RSA 468</strain>
    </source>
</reference>
<comment type="cofactor">
    <cofactor evidence="6">
        <name>Ca(2+)</name>
        <dbReference type="ChEBI" id="CHEBI:29108"/>
    </cofactor>
    <text evidence="6">Binds 2 calcium ions per subunit.</text>
</comment>
<dbReference type="EMBL" id="ML002243">
    <property type="protein sequence ID" value="RKP39791.1"/>
    <property type="molecule type" value="Genomic_DNA"/>
</dbReference>
<protein>
    <submittedName>
        <fullName evidence="7">Uncharacterized protein</fullName>
    </submittedName>
</protein>
<dbReference type="Proteomes" id="UP000268162">
    <property type="component" value="Unassembled WGS sequence"/>
</dbReference>
<feature type="binding site" evidence="6">
    <location>
        <position position="225"/>
    </location>
    <ligand>
        <name>Ca(2+)</name>
        <dbReference type="ChEBI" id="CHEBI:29108"/>
        <label>1</label>
        <note>catalytic</note>
    </ligand>
</feature>
<keyword evidence="6" id="KW-0479">Metal-binding</keyword>
<dbReference type="PANTHER" id="PTHR11799:SF12">
    <property type="entry name" value="PARAOXONASE-RELATED"/>
    <property type="match status" value="1"/>
</dbReference>
<evidence type="ECO:0000313" key="7">
    <source>
        <dbReference type="EMBL" id="RKP39791.1"/>
    </source>
</evidence>
<comment type="similarity">
    <text evidence="1">Belongs to the paraoxonase family.</text>
</comment>
<feature type="binding site" evidence="6">
    <location>
        <position position="224"/>
    </location>
    <ligand>
        <name>Ca(2+)</name>
        <dbReference type="ChEBI" id="CHEBI:29108"/>
        <label>1</label>
        <note>catalytic</note>
    </ligand>
</feature>
<name>A0A4Q0A2N6_9FUNG</name>
<organism evidence="7 8">
    <name type="scientific">Dimargaris cristalligena</name>
    <dbReference type="NCBI Taxonomy" id="215637"/>
    <lineage>
        <taxon>Eukaryota</taxon>
        <taxon>Fungi</taxon>
        <taxon>Fungi incertae sedis</taxon>
        <taxon>Zoopagomycota</taxon>
        <taxon>Kickxellomycotina</taxon>
        <taxon>Dimargaritomycetes</taxon>
        <taxon>Dimargaritales</taxon>
        <taxon>Dimargaritaceae</taxon>
        <taxon>Dimargaris</taxon>
    </lineage>
</organism>
<feature type="binding site" evidence="6">
    <location>
        <position position="120"/>
    </location>
    <ligand>
        <name>Ca(2+)</name>
        <dbReference type="ChEBI" id="CHEBI:29108"/>
        <label>1</label>
        <note>catalytic</note>
    </ligand>
</feature>
<dbReference type="Pfam" id="PF01731">
    <property type="entry name" value="Arylesterase"/>
    <property type="match status" value="1"/>
</dbReference>
<accession>A0A4Q0A2N6</accession>
<keyword evidence="6" id="KW-0106">Calcium</keyword>
<dbReference type="AlphaFoldDB" id="A0A4Q0A2N6"/>
<evidence type="ECO:0000256" key="5">
    <source>
        <dbReference type="PIRSR" id="PIRSR602640-1"/>
    </source>
</evidence>
<feature type="active site" description="Proton acceptor" evidence="5">
    <location>
        <position position="39"/>
    </location>
</feature>
<feature type="binding site" evidence="6">
    <location>
        <position position="177"/>
    </location>
    <ligand>
        <name>Ca(2+)</name>
        <dbReference type="ChEBI" id="CHEBI:29108"/>
        <label>1</label>
        <note>catalytic</note>
    </ligand>
</feature>
<keyword evidence="2" id="KW-0378">Hydrolase</keyword>
<dbReference type="Gene3D" id="2.120.10.30">
    <property type="entry name" value="TolB, C-terminal domain"/>
    <property type="match status" value="2"/>
</dbReference>
<dbReference type="GO" id="GO:0046872">
    <property type="term" value="F:metal ion binding"/>
    <property type="evidence" value="ECO:0007669"/>
    <property type="project" value="UniProtKB-KW"/>
</dbReference>
<dbReference type="InterPro" id="IPR002640">
    <property type="entry name" value="Arylesterase"/>
</dbReference>
<evidence type="ECO:0000313" key="8">
    <source>
        <dbReference type="Proteomes" id="UP000268162"/>
    </source>
</evidence>
<dbReference type="InterPro" id="IPR051288">
    <property type="entry name" value="Serum_paraoxonase/arylesterase"/>
</dbReference>
<keyword evidence="8" id="KW-1185">Reference proteome</keyword>
<gene>
    <name evidence="7" type="ORF">BJ085DRAFT_36733</name>
</gene>
<dbReference type="GO" id="GO:0004064">
    <property type="term" value="F:arylesterase activity"/>
    <property type="evidence" value="ECO:0007669"/>
    <property type="project" value="InterPro"/>
</dbReference>